<dbReference type="PATRIC" id="fig|768679.9.peg.297"/>
<dbReference type="eggNOG" id="arCOG00434">
    <property type="taxonomic scope" value="Archaea"/>
</dbReference>
<evidence type="ECO:0000259" key="3">
    <source>
        <dbReference type="SMART" id="SM00382"/>
    </source>
</evidence>
<keyword evidence="2" id="KW-0067">ATP-binding</keyword>
<name>G4RN13_THETK</name>
<dbReference type="GO" id="GO:0016887">
    <property type="term" value="F:ATP hydrolysis activity"/>
    <property type="evidence" value="ECO:0007669"/>
    <property type="project" value="InterPro"/>
</dbReference>
<dbReference type="PaxDb" id="768679-TTX_0281"/>
<dbReference type="HOGENOM" id="CLU_034716_2_0_2"/>
<evidence type="ECO:0000256" key="1">
    <source>
        <dbReference type="ARBA" id="ARBA00022741"/>
    </source>
</evidence>
<dbReference type="PANTHER" id="PTHR42759:SF1">
    <property type="entry name" value="MAGNESIUM-CHELATASE SUBUNIT CHLD"/>
    <property type="match status" value="1"/>
</dbReference>
<keyword evidence="1" id="KW-0547">Nucleotide-binding</keyword>
<dbReference type="PANTHER" id="PTHR42759">
    <property type="entry name" value="MOXR FAMILY PROTEIN"/>
    <property type="match status" value="1"/>
</dbReference>
<dbReference type="AlphaFoldDB" id="G4RN13"/>
<dbReference type="InterPro" id="IPR050764">
    <property type="entry name" value="CbbQ/NirQ/NorQ/GpvN"/>
</dbReference>
<dbReference type="EMBL" id="FN869859">
    <property type="protein sequence ID" value="CCC80957.1"/>
    <property type="molecule type" value="Genomic_DNA"/>
</dbReference>
<protein>
    <submittedName>
        <fullName evidence="4">MoxR-like ATPase</fullName>
    </submittedName>
</protein>
<feature type="domain" description="AAA+ ATPase" evidence="3">
    <location>
        <begin position="38"/>
        <end position="179"/>
    </location>
</feature>
<proteinExistence type="predicted"/>
<organism evidence="4 5">
    <name type="scientific">Thermoproteus tenax (strain ATCC 35583 / DSM 2078 / JCM 9277 / NBRC 100435 / Kra 1)</name>
    <dbReference type="NCBI Taxonomy" id="768679"/>
    <lineage>
        <taxon>Archaea</taxon>
        <taxon>Thermoproteota</taxon>
        <taxon>Thermoprotei</taxon>
        <taxon>Thermoproteales</taxon>
        <taxon>Thermoproteaceae</taxon>
        <taxon>Thermoproteus</taxon>
    </lineage>
</organism>
<dbReference type="InterPro" id="IPR041628">
    <property type="entry name" value="ChlI/MoxR_AAA_lid"/>
</dbReference>
<keyword evidence="5" id="KW-1185">Reference proteome</keyword>
<dbReference type="KEGG" id="ttn:TTX_0281"/>
<dbReference type="GeneID" id="11263290"/>
<dbReference type="SMART" id="SM00382">
    <property type="entry name" value="AAA"/>
    <property type="match status" value="1"/>
</dbReference>
<dbReference type="FunFam" id="3.40.50.300:FF:000640">
    <property type="entry name" value="MoxR family ATPase"/>
    <property type="match status" value="1"/>
</dbReference>
<dbReference type="InterPro" id="IPR027417">
    <property type="entry name" value="P-loop_NTPase"/>
</dbReference>
<dbReference type="Pfam" id="PF07726">
    <property type="entry name" value="AAA_3"/>
    <property type="match status" value="1"/>
</dbReference>
<evidence type="ECO:0000256" key="2">
    <source>
        <dbReference type="ARBA" id="ARBA00022840"/>
    </source>
</evidence>
<dbReference type="Gene3D" id="1.10.8.80">
    <property type="entry name" value="Magnesium chelatase subunit I, C-Terminal domain"/>
    <property type="match status" value="1"/>
</dbReference>
<dbReference type="RefSeq" id="WP_014126214.1">
    <property type="nucleotide sequence ID" value="NC_016070.1"/>
</dbReference>
<sequence>MSSLQEVAGRASAVLGEVERYFVGKREVLEKVLAAIFAGGHVLLEDVPGVGKTILSKMLARALGLKYSRIQFTPDLLPSDILGTKVWRQEKGSFELVLGPIFANFVLADEINRAPPKVQSALLEAMQEGQVTIEGETVELPRPFVVVATQNPIEFEGTYPLPEAQLDRFMIKIKLGYPEDEAELLRRRISWRTDDPSAKVSQVFTSDELMRVRQLIEERVSVDDDVTKYIASFRAIRRDPRVAAGPSPRGLMSLMSLARALAALEGRDYVVPDDVKKVAVEALGHRVILKPEVALEGVSGEDVVREYLSKLPVPK</sequence>
<dbReference type="Pfam" id="PF17863">
    <property type="entry name" value="AAA_lid_2"/>
    <property type="match status" value="1"/>
</dbReference>
<evidence type="ECO:0000313" key="5">
    <source>
        <dbReference type="Proteomes" id="UP000002654"/>
    </source>
</evidence>
<dbReference type="InterPro" id="IPR011703">
    <property type="entry name" value="ATPase_AAA-3"/>
</dbReference>
<dbReference type="GO" id="GO:0005524">
    <property type="term" value="F:ATP binding"/>
    <property type="evidence" value="ECO:0007669"/>
    <property type="project" value="UniProtKB-KW"/>
</dbReference>
<gene>
    <name evidence="4" type="primary">moxR</name>
    <name evidence="4" type="ordered locus">TTX_0281</name>
</gene>
<reference evidence="4 5" key="1">
    <citation type="journal article" date="2011" name="PLoS ONE">
        <title>The complete genome sequence of Thermoproteus tenax: a physiologically versatile member of the Crenarchaeota.</title>
        <authorList>
            <person name="Siebers B."/>
            <person name="Zaparty M."/>
            <person name="Raddatz G."/>
            <person name="Tjaden B."/>
            <person name="Albers S.V."/>
            <person name="Bell S.D."/>
            <person name="Blombach F."/>
            <person name="Kletzin A."/>
            <person name="Kyrpides N."/>
            <person name="Lanz C."/>
            <person name="Plagens A."/>
            <person name="Rampp M."/>
            <person name="Rosinus A."/>
            <person name="von Jan M."/>
            <person name="Makarova K.S."/>
            <person name="Klenk H.P."/>
            <person name="Schuster S.C."/>
            <person name="Hensel R."/>
        </authorList>
    </citation>
    <scope>NUCLEOTIDE SEQUENCE [LARGE SCALE GENOMIC DNA]</scope>
    <source>
        <strain evidence="5">ATCC 35583 / DSM 2078 / JCM 9277 / NBRC 100435 / Kra 1</strain>
    </source>
</reference>
<accession>G4RN13</accession>
<dbReference type="PIRSF" id="PIRSF002849">
    <property type="entry name" value="AAA_ATPase_chaperone_MoxR_prd"/>
    <property type="match status" value="1"/>
</dbReference>
<dbReference type="STRING" id="768679.TTX_0281"/>
<dbReference type="Proteomes" id="UP000002654">
    <property type="component" value="Chromosome"/>
</dbReference>
<dbReference type="InterPro" id="IPR003593">
    <property type="entry name" value="AAA+_ATPase"/>
</dbReference>
<dbReference type="Gene3D" id="3.40.50.300">
    <property type="entry name" value="P-loop containing nucleotide triphosphate hydrolases"/>
    <property type="match status" value="1"/>
</dbReference>
<evidence type="ECO:0000313" key="4">
    <source>
        <dbReference type="EMBL" id="CCC80957.1"/>
    </source>
</evidence>
<dbReference type="SUPFAM" id="SSF52540">
    <property type="entry name" value="P-loop containing nucleoside triphosphate hydrolases"/>
    <property type="match status" value="1"/>
</dbReference>
<dbReference type="CDD" id="cd00009">
    <property type="entry name" value="AAA"/>
    <property type="match status" value="1"/>
</dbReference>